<feature type="signal peptide" evidence="1">
    <location>
        <begin position="1"/>
        <end position="16"/>
    </location>
</feature>
<accession>A0ABP0TAD8</accession>
<evidence type="ECO:0000256" key="1">
    <source>
        <dbReference type="SAM" id="SignalP"/>
    </source>
</evidence>
<dbReference type="EMBL" id="OZ019893">
    <property type="protein sequence ID" value="CAK9190929.1"/>
    <property type="molecule type" value="Genomic_DNA"/>
</dbReference>
<name>A0ABP0TAD8_9BRYO</name>
<sequence length="93" mass="9888">MARFGLLAGVATAALGALCSYEARVLHLHSVVPGDTFQQFTEVLGCDDACPGSQCSQIQKMSAEESASAGPPILGFRYNGLNSYETLIFAPRY</sequence>
<keyword evidence="1" id="KW-0732">Signal</keyword>
<evidence type="ECO:0000313" key="2">
    <source>
        <dbReference type="EMBL" id="CAK9190929.1"/>
    </source>
</evidence>
<proteinExistence type="predicted"/>
<organism evidence="2 3">
    <name type="scientific">Sphagnum troendelagicum</name>
    <dbReference type="NCBI Taxonomy" id="128251"/>
    <lineage>
        <taxon>Eukaryota</taxon>
        <taxon>Viridiplantae</taxon>
        <taxon>Streptophyta</taxon>
        <taxon>Embryophyta</taxon>
        <taxon>Bryophyta</taxon>
        <taxon>Sphagnophytina</taxon>
        <taxon>Sphagnopsida</taxon>
        <taxon>Sphagnales</taxon>
        <taxon>Sphagnaceae</taxon>
        <taxon>Sphagnum</taxon>
    </lineage>
</organism>
<keyword evidence="3" id="KW-1185">Reference proteome</keyword>
<gene>
    <name evidence="2" type="ORF">CSSPTR1EN2_LOCUS1136</name>
</gene>
<dbReference type="Proteomes" id="UP001497512">
    <property type="component" value="Chromosome 1"/>
</dbReference>
<feature type="chain" id="PRO_5045666645" evidence="1">
    <location>
        <begin position="17"/>
        <end position="93"/>
    </location>
</feature>
<evidence type="ECO:0000313" key="3">
    <source>
        <dbReference type="Proteomes" id="UP001497512"/>
    </source>
</evidence>
<reference evidence="2 3" key="1">
    <citation type="submission" date="2024-02" db="EMBL/GenBank/DDBJ databases">
        <authorList>
            <consortium name="ELIXIR-Norway"/>
            <consortium name="Elixir Norway"/>
        </authorList>
    </citation>
    <scope>NUCLEOTIDE SEQUENCE [LARGE SCALE GENOMIC DNA]</scope>
</reference>
<protein>
    <submittedName>
        <fullName evidence="2">Uncharacterized protein</fullName>
    </submittedName>
</protein>